<accession>A0A853DLU1</accession>
<dbReference type="AlphaFoldDB" id="A0A853DLU1"/>
<dbReference type="InterPro" id="IPR005158">
    <property type="entry name" value="BTAD"/>
</dbReference>
<protein>
    <submittedName>
        <fullName evidence="8">DNA-binding SARP family transcriptional activator</fullName>
    </submittedName>
</protein>
<dbReference type="RefSeq" id="WP_179482407.1">
    <property type="nucleotide sequence ID" value="NZ_JACCFW010000001.1"/>
</dbReference>
<dbReference type="GO" id="GO:0006355">
    <property type="term" value="P:regulation of DNA-templated transcription"/>
    <property type="evidence" value="ECO:0007669"/>
    <property type="project" value="InterPro"/>
</dbReference>
<dbReference type="InterPro" id="IPR001867">
    <property type="entry name" value="OmpR/PhoB-type_DNA-bd"/>
</dbReference>
<comment type="similarity">
    <text evidence="1">Belongs to the AfsR/DnrI/RedD regulatory family.</text>
</comment>
<dbReference type="CDD" id="cd15831">
    <property type="entry name" value="BTAD"/>
    <property type="match status" value="1"/>
</dbReference>
<keyword evidence="9" id="KW-1185">Reference proteome</keyword>
<keyword evidence="2" id="KW-0805">Transcription regulation</keyword>
<dbReference type="Gene3D" id="1.25.40.10">
    <property type="entry name" value="Tetratricopeptide repeat domain"/>
    <property type="match status" value="1"/>
</dbReference>
<keyword evidence="3 5" id="KW-0238">DNA-binding</keyword>
<dbReference type="SMART" id="SM01043">
    <property type="entry name" value="BTAD"/>
    <property type="match status" value="1"/>
</dbReference>
<dbReference type="PANTHER" id="PTHR35807">
    <property type="entry name" value="TRANSCRIPTIONAL REGULATOR REDD-RELATED"/>
    <property type="match status" value="1"/>
</dbReference>
<evidence type="ECO:0000256" key="5">
    <source>
        <dbReference type="PROSITE-ProRule" id="PRU01091"/>
    </source>
</evidence>
<dbReference type="SUPFAM" id="SSF52540">
    <property type="entry name" value="P-loop containing nucleoside triphosphate hydrolases"/>
    <property type="match status" value="1"/>
</dbReference>
<evidence type="ECO:0000256" key="4">
    <source>
        <dbReference type="ARBA" id="ARBA00023163"/>
    </source>
</evidence>
<feature type="region of interest" description="Disordered" evidence="6">
    <location>
        <begin position="253"/>
        <end position="278"/>
    </location>
</feature>
<proteinExistence type="inferred from homology"/>
<dbReference type="EMBL" id="JACCFW010000001">
    <property type="protein sequence ID" value="NYJ75600.1"/>
    <property type="molecule type" value="Genomic_DNA"/>
</dbReference>
<feature type="DNA-binding region" description="OmpR/PhoB-type" evidence="5">
    <location>
        <begin position="1"/>
        <end position="104"/>
    </location>
</feature>
<evidence type="ECO:0000259" key="7">
    <source>
        <dbReference type="PROSITE" id="PS51755"/>
    </source>
</evidence>
<organism evidence="8 9">
    <name type="scientific">Allobranchiibius huperziae</name>
    <dbReference type="NCBI Taxonomy" id="1874116"/>
    <lineage>
        <taxon>Bacteria</taxon>
        <taxon>Bacillati</taxon>
        <taxon>Actinomycetota</taxon>
        <taxon>Actinomycetes</taxon>
        <taxon>Micrococcales</taxon>
        <taxon>Dermacoccaceae</taxon>
        <taxon>Allobranchiibius</taxon>
    </lineage>
</organism>
<evidence type="ECO:0000313" key="9">
    <source>
        <dbReference type="Proteomes" id="UP000571817"/>
    </source>
</evidence>
<evidence type="ECO:0000256" key="1">
    <source>
        <dbReference type="ARBA" id="ARBA00005820"/>
    </source>
</evidence>
<dbReference type="GO" id="GO:0003677">
    <property type="term" value="F:DNA binding"/>
    <property type="evidence" value="ECO:0007669"/>
    <property type="project" value="UniProtKB-UniRule"/>
</dbReference>
<gene>
    <name evidence="8" type="ORF">HNR15_002563</name>
</gene>
<keyword evidence="4" id="KW-0804">Transcription</keyword>
<feature type="domain" description="OmpR/PhoB-type" evidence="7">
    <location>
        <begin position="1"/>
        <end position="104"/>
    </location>
</feature>
<dbReference type="PANTHER" id="PTHR35807:SF1">
    <property type="entry name" value="TRANSCRIPTIONAL REGULATOR REDD"/>
    <property type="match status" value="1"/>
</dbReference>
<dbReference type="CDD" id="cd00383">
    <property type="entry name" value="trans_reg_C"/>
    <property type="match status" value="1"/>
</dbReference>
<dbReference type="SMART" id="SM00862">
    <property type="entry name" value="Trans_reg_C"/>
    <property type="match status" value="1"/>
</dbReference>
<evidence type="ECO:0000256" key="3">
    <source>
        <dbReference type="ARBA" id="ARBA00023125"/>
    </source>
</evidence>
<evidence type="ECO:0000256" key="6">
    <source>
        <dbReference type="SAM" id="MobiDB-lite"/>
    </source>
</evidence>
<dbReference type="Pfam" id="PF03704">
    <property type="entry name" value="BTAD"/>
    <property type="match status" value="1"/>
</dbReference>
<dbReference type="InterPro" id="IPR027417">
    <property type="entry name" value="P-loop_NTPase"/>
</dbReference>
<dbReference type="InterPro" id="IPR016032">
    <property type="entry name" value="Sig_transdc_resp-reg_C-effctor"/>
</dbReference>
<comment type="caution">
    <text evidence="8">The sequence shown here is derived from an EMBL/GenBank/DDBJ whole genome shotgun (WGS) entry which is preliminary data.</text>
</comment>
<sequence>MTRSPENVRFFLFGGVRIVRDGVEIAVTQPKQRGLLALLLANVGETLTVDSIVDALWNGEPAPTAVNQIHRHVGALRRACQPGLGRRHSGRFITGIGRGYRMAVDPDACDVTEFRQVAARARELGDTGEHAAALQQSLQALAVASSPAGAEGMHDMPEFASIEDERVSAILTAAGQCRRATDYAAILPALRSAAEHHPFNEALAASLMDALAYTGRGAEAVHLYRTVRRRLTTELGCEPGPQLKRALADALRHNSSRPVDTEAQPKETALPRPAQLPMPLPGFGGRRRLLAALAESATQRRVLHLTGAAGVGKTGVAVRHATQIVGQYPDGQLYVDLHGHDPTCTPTDVLDALEDMLVGLHIPSHAMPQSIGARSGLLRSVLSALQVLILLDDARDFAQIKPLLPGPGRSDVIVTSQSSMPELVAFHHAELVQLTSLDDVVTVLEFSS</sequence>
<dbReference type="SUPFAM" id="SSF46894">
    <property type="entry name" value="C-terminal effector domain of the bipartite response regulators"/>
    <property type="match status" value="1"/>
</dbReference>
<dbReference type="InterPro" id="IPR036388">
    <property type="entry name" value="WH-like_DNA-bd_sf"/>
</dbReference>
<name>A0A853DLU1_9MICO</name>
<evidence type="ECO:0000313" key="8">
    <source>
        <dbReference type="EMBL" id="NYJ75600.1"/>
    </source>
</evidence>
<dbReference type="Gene3D" id="1.10.10.10">
    <property type="entry name" value="Winged helix-like DNA-binding domain superfamily/Winged helix DNA-binding domain"/>
    <property type="match status" value="1"/>
</dbReference>
<dbReference type="InterPro" id="IPR051677">
    <property type="entry name" value="AfsR-DnrI-RedD_regulator"/>
</dbReference>
<dbReference type="SUPFAM" id="SSF48452">
    <property type="entry name" value="TPR-like"/>
    <property type="match status" value="1"/>
</dbReference>
<dbReference type="Proteomes" id="UP000571817">
    <property type="component" value="Unassembled WGS sequence"/>
</dbReference>
<dbReference type="Pfam" id="PF00486">
    <property type="entry name" value="Trans_reg_C"/>
    <property type="match status" value="1"/>
</dbReference>
<dbReference type="Gene3D" id="3.40.50.300">
    <property type="entry name" value="P-loop containing nucleotide triphosphate hydrolases"/>
    <property type="match status" value="1"/>
</dbReference>
<dbReference type="GO" id="GO:0000160">
    <property type="term" value="P:phosphorelay signal transduction system"/>
    <property type="evidence" value="ECO:0007669"/>
    <property type="project" value="InterPro"/>
</dbReference>
<dbReference type="PROSITE" id="PS51755">
    <property type="entry name" value="OMPR_PHOB"/>
    <property type="match status" value="1"/>
</dbReference>
<reference evidence="8 9" key="1">
    <citation type="submission" date="2020-07" db="EMBL/GenBank/DDBJ databases">
        <title>Sequencing the genomes of 1000 actinobacteria strains.</title>
        <authorList>
            <person name="Klenk H.-P."/>
        </authorList>
    </citation>
    <scope>NUCLEOTIDE SEQUENCE [LARGE SCALE GENOMIC DNA]</scope>
    <source>
        <strain evidence="8 9">DSM 29531</strain>
    </source>
</reference>
<evidence type="ECO:0000256" key="2">
    <source>
        <dbReference type="ARBA" id="ARBA00023015"/>
    </source>
</evidence>
<dbReference type="InterPro" id="IPR011990">
    <property type="entry name" value="TPR-like_helical_dom_sf"/>
</dbReference>